<keyword evidence="1" id="KW-0472">Membrane</keyword>
<dbReference type="AlphaFoldDB" id="A0A2A8D9J6"/>
<feature type="transmembrane region" description="Helical" evidence="1">
    <location>
        <begin position="117"/>
        <end position="135"/>
    </location>
</feature>
<keyword evidence="1" id="KW-0812">Transmembrane</keyword>
<evidence type="ECO:0000256" key="1">
    <source>
        <dbReference type="SAM" id="Phobius"/>
    </source>
</evidence>
<dbReference type="EMBL" id="PDEV01000001">
    <property type="protein sequence ID" value="PEN17447.1"/>
    <property type="molecule type" value="Genomic_DNA"/>
</dbReference>
<feature type="transmembrane region" description="Helical" evidence="1">
    <location>
        <begin position="163"/>
        <end position="180"/>
    </location>
</feature>
<reference evidence="2" key="1">
    <citation type="submission" date="2017-10" db="EMBL/GenBank/DDBJ databases">
        <title>Kefir isolates.</title>
        <authorList>
            <person name="Kim Y."/>
            <person name="Blasche S."/>
        </authorList>
    </citation>
    <scope>NUCLEOTIDE SEQUENCE [LARGE SCALE GENOMIC DNA]</scope>
    <source>
        <strain evidence="2">OG2-2</strain>
    </source>
</reference>
<gene>
    <name evidence="2" type="ORF">CRM92_02980</name>
</gene>
<evidence type="ECO:0000313" key="2">
    <source>
        <dbReference type="EMBL" id="PEN17447.1"/>
    </source>
</evidence>
<organism evidence="2 3">
    <name type="scientific">Rothia dentocariosa</name>
    <dbReference type="NCBI Taxonomy" id="2047"/>
    <lineage>
        <taxon>Bacteria</taxon>
        <taxon>Bacillati</taxon>
        <taxon>Actinomycetota</taxon>
        <taxon>Actinomycetes</taxon>
        <taxon>Micrococcales</taxon>
        <taxon>Micrococcaceae</taxon>
        <taxon>Rothia</taxon>
    </lineage>
</organism>
<keyword evidence="3" id="KW-1185">Reference proteome</keyword>
<evidence type="ECO:0008006" key="4">
    <source>
        <dbReference type="Google" id="ProtNLM"/>
    </source>
</evidence>
<feature type="transmembrane region" description="Helical" evidence="1">
    <location>
        <begin position="77"/>
        <end position="97"/>
    </location>
</feature>
<protein>
    <recommendedName>
        <fullName evidence="4">MFS transporter</fullName>
    </recommendedName>
</protein>
<dbReference type="Gene3D" id="1.20.1250.20">
    <property type="entry name" value="MFS general substrate transporter like domains"/>
    <property type="match status" value="1"/>
</dbReference>
<proteinExistence type="predicted"/>
<name>A0A2A8D9J6_9MICC</name>
<feature type="transmembrane region" description="Helical" evidence="1">
    <location>
        <begin position="186"/>
        <end position="207"/>
    </location>
</feature>
<dbReference type="SUPFAM" id="SSF103473">
    <property type="entry name" value="MFS general substrate transporter"/>
    <property type="match status" value="1"/>
</dbReference>
<feature type="transmembrane region" description="Helical" evidence="1">
    <location>
        <begin position="325"/>
        <end position="350"/>
    </location>
</feature>
<feature type="transmembrane region" description="Helical" evidence="1">
    <location>
        <begin position="389"/>
        <end position="414"/>
    </location>
</feature>
<feature type="transmembrane region" description="Helical" evidence="1">
    <location>
        <begin position="272"/>
        <end position="293"/>
    </location>
</feature>
<keyword evidence="1" id="KW-1133">Transmembrane helix</keyword>
<evidence type="ECO:0000313" key="3">
    <source>
        <dbReference type="Proteomes" id="UP000219947"/>
    </source>
</evidence>
<sequence length="428" mass="46400">MLRIRLRYLIRTRREEGFLYSAFDVMMHMPVALIGMTLFLVIARNLHTVHDGGYAVGALAFAYTLKISTTPILERYCGLRLVLGGSAVLHIPAVLYLMHLSNMLATEAAASVTTFEYAAACMLAGYTLPPWPVIVHEARYNPTKNSDPEWLFAMVAWTNVEKLALYPLAAFVLVLLNSLMGINAGFWAAILLAGLLIFVVVLIPNVLPRTPKSLPSDSDVARADGTAQSHVQEIPSDSISMVLILGLMVISGCIGSIGSALLGFALNHNALSLYPLMITICLGTAVITMLPVLLGADKIVHWHGWLSSGVVLTLAALLLPTVDRISMMMVGLAIYGVALGIVVGGHKLALAHVLVRTPDTQMSFYISGAMALGLTFGATWGGYLGSGPYYRNAFIVPIVAACLYFCMGHLYGYLWRRRYEEQLAPLDG</sequence>
<feature type="transmembrane region" description="Helical" evidence="1">
    <location>
        <begin position="48"/>
        <end position="65"/>
    </location>
</feature>
<dbReference type="InterPro" id="IPR036259">
    <property type="entry name" value="MFS_trans_sf"/>
</dbReference>
<feature type="transmembrane region" description="Helical" evidence="1">
    <location>
        <begin position="242"/>
        <end position="266"/>
    </location>
</feature>
<accession>A0A2A8D9J6</accession>
<feature type="transmembrane region" description="Helical" evidence="1">
    <location>
        <begin position="21"/>
        <end position="42"/>
    </location>
</feature>
<comment type="caution">
    <text evidence="2">The sequence shown here is derived from an EMBL/GenBank/DDBJ whole genome shotgun (WGS) entry which is preliminary data.</text>
</comment>
<dbReference type="Proteomes" id="UP000219947">
    <property type="component" value="Unassembled WGS sequence"/>
</dbReference>
<feature type="transmembrane region" description="Helical" evidence="1">
    <location>
        <begin position="300"/>
        <end position="319"/>
    </location>
</feature>
<feature type="transmembrane region" description="Helical" evidence="1">
    <location>
        <begin position="362"/>
        <end position="383"/>
    </location>
</feature>